<comment type="caution">
    <text evidence="5">The sequence shown here is derived from an EMBL/GenBank/DDBJ whole genome shotgun (WGS) entry which is preliminary data.</text>
</comment>
<feature type="domain" description="Nudix hydrolase" evidence="4">
    <location>
        <begin position="7"/>
        <end position="142"/>
    </location>
</feature>
<keyword evidence="2 5" id="KW-0378">Hydrolase</keyword>
<evidence type="ECO:0000313" key="5">
    <source>
        <dbReference type="EMBL" id="MFD1513745.1"/>
    </source>
</evidence>
<dbReference type="EMBL" id="JBHUDC010000005">
    <property type="protein sequence ID" value="MFD1513745.1"/>
    <property type="molecule type" value="Genomic_DNA"/>
</dbReference>
<accession>A0ABD6AWM3</accession>
<dbReference type="SUPFAM" id="SSF55811">
    <property type="entry name" value="Nudix"/>
    <property type="match status" value="1"/>
</dbReference>
<comment type="cofactor">
    <cofactor evidence="1">
        <name>Mg(2+)</name>
        <dbReference type="ChEBI" id="CHEBI:18420"/>
    </cofactor>
</comment>
<sequence length="149" mass="16309">MTDSDPAYLVNVDAVVVRDGEYLLVERSPDEEHAAGELGFPGGTTDGDDEGPDVLEATVRREVREEVGVELATTMAYVQSNAFESDTGEGVVNVVFLCRYERGEVSVDPTEVAEVHWLTAEAVANHPETPAYTRQQLELAEGQRQLLGW</sequence>
<evidence type="ECO:0000313" key="6">
    <source>
        <dbReference type="Proteomes" id="UP001597187"/>
    </source>
</evidence>
<evidence type="ECO:0000256" key="2">
    <source>
        <dbReference type="ARBA" id="ARBA00022801"/>
    </source>
</evidence>
<name>A0ABD6AWM3_9EURY</name>
<evidence type="ECO:0000256" key="3">
    <source>
        <dbReference type="SAM" id="MobiDB-lite"/>
    </source>
</evidence>
<evidence type="ECO:0000256" key="1">
    <source>
        <dbReference type="ARBA" id="ARBA00001946"/>
    </source>
</evidence>
<dbReference type="PROSITE" id="PS51462">
    <property type="entry name" value="NUDIX"/>
    <property type="match status" value="1"/>
</dbReference>
<dbReference type="Gene3D" id="3.90.79.10">
    <property type="entry name" value="Nucleoside Triphosphate Pyrophosphohydrolase"/>
    <property type="match status" value="1"/>
</dbReference>
<evidence type="ECO:0000259" key="4">
    <source>
        <dbReference type="PROSITE" id="PS51462"/>
    </source>
</evidence>
<protein>
    <submittedName>
        <fullName evidence="5">NUDIX hydrolase</fullName>
    </submittedName>
</protein>
<dbReference type="PANTHER" id="PTHR43046">
    <property type="entry name" value="GDP-MANNOSE MANNOSYL HYDROLASE"/>
    <property type="match status" value="1"/>
</dbReference>
<dbReference type="InterPro" id="IPR015797">
    <property type="entry name" value="NUDIX_hydrolase-like_dom_sf"/>
</dbReference>
<reference evidence="5 6" key="1">
    <citation type="journal article" date="2019" name="Int. J. Syst. Evol. Microbiol.">
        <title>The Global Catalogue of Microorganisms (GCM) 10K type strain sequencing project: providing services to taxonomists for standard genome sequencing and annotation.</title>
        <authorList>
            <consortium name="The Broad Institute Genomics Platform"/>
            <consortium name="The Broad Institute Genome Sequencing Center for Infectious Disease"/>
            <person name="Wu L."/>
            <person name="Ma J."/>
        </authorList>
    </citation>
    <scope>NUCLEOTIDE SEQUENCE [LARGE SCALE GENOMIC DNA]</scope>
    <source>
        <strain evidence="5 6">CGMCC 1.12563</strain>
    </source>
</reference>
<dbReference type="InterPro" id="IPR000086">
    <property type="entry name" value="NUDIX_hydrolase_dom"/>
</dbReference>
<keyword evidence="6" id="KW-1185">Reference proteome</keyword>
<dbReference type="RefSeq" id="WP_250873714.1">
    <property type="nucleotide sequence ID" value="NZ_JALXFV010000005.1"/>
</dbReference>
<proteinExistence type="predicted"/>
<gene>
    <name evidence="5" type="ORF">ACFSBT_10700</name>
</gene>
<dbReference type="Proteomes" id="UP001597187">
    <property type="component" value="Unassembled WGS sequence"/>
</dbReference>
<dbReference type="AlphaFoldDB" id="A0ABD6AWM3"/>
<dbReference type="Pfam" id="PF00293">
    <property type="entry name" value="NUDIX"/>
    <property type="match status" value="1"/>
</dbReference>
<dbReference type="PANTHER" id="PTHR43046:SF14">
    <property type="entry name" value="MUTT_NUDIX FAMILY PROTEIN"/>
    <property type="match status" value="1"/>
</dbReference>
<feature type="region of interest" description="Disordered" evidence="3">
    <location>
        <begin position="27"/>
        <end position="52"/>
    </location>
</feature>
<organism evidence="5 6">
    <name type="scientific">Halomarina rubra</name>
    <dbReference type="NCBI Taxonomy" id="2071873"/>
    <lineage>
        <taxon>Archaea</taxon>
        <taxon>Methanobacteriati</taxon>
        <taxon>Methanobacteriota</taxon>
        <taxon>Stenosarchaea group</taxon>
        <taxon>Halobacteria</taxon>
        <taxon>Halobacteriales</taxon>
        <taxon>Natronomonadaceae</taxon>
        <taxon>Halomarina</taxon>
    </lineage>
</organism>
<dbReference type="GO" id="GO:0016787">
    <property type="term" value="F:hydrolase activity"/>
    <property type="evidence" value="ECO:0007669"/>
    <property type="project" value="UniProtKB-KW"/>
</dbReference>